<name>A0A8T1K959_9STRA</name>
<organism evidence="1 2">
    <name type="scientific">Phytophthora cactorum</name>
    <dbReference type="NCBI Taxonomy" id="29920"/>
    <lineage>
        <taxon>Eukaryota</taxon>
        <taxon>Sar</taxon>
        <taxon>Stramenopiles</taxon>
        <taxon>Oomycota</taxon>
        <taxon>Peronosporomycetes</taxon>
        <taxon>Peronosporales</taxon>
        <taxon>Peronosporaceae</taxon>
        <taxon>Phytophthora</taxon>
    </lineage>
</organism>
<dbReference type="EMBL" id="RCMK01000956">
    <property type="protein sequence ID" value="KAG2906536.1"/>
    <property type="molecule type" value="Genomic_DNA"/>
</dbReference>
<protein>
    <submittedName>
        <fullName evidence="1">Uncharacterized protein</fullName>
    </submittedName>
</protein>
<accession>A0A8T1K959</accession>
<dbReference type="AlphaFoldDB" id="A0A8T1K959"/>
<comment type="caution">
    <text evidence="1">The sequence shown here is derived from an EMBL/GenBank/DDBJ whole genome shotgun (WGS) entry which is preliminary data.</text>
</comment>
<evidence type="ECO:0000313" key="2">
    <source>
        <dbReference type="Proteomes" id="UP000736787"/>
    </source>
</evidence>
<evidence type="ECO:0000313" key="1">
    <source>
        <dbReference type="EMBL" id="KAG2906536.1"/>
    </source>
</evidence>
<reference evidence="1" key="1">
    <citation type="submission" date="2018-10" db="EMBL/GenBank/DDBJ databases">
        <title>Effector identification in a new, highly contiguous assembly of the strawberry crown rot pathogen Phytophthora cactorum.</title>
        <authorList>
            <person name="Armitage A.D."/>
            <person name="Nellist C.F."/>
            <person name="Bates H."/>
            <person name="Vickerstaff R.J."/>
            <person name="Harrison R.J."/>
        </authorList>
    </citation>
    <scope>NUCLEOTIDE SEQUENCE</scope>
    <source>
        <strain evidence="1">4040</strain>
    </source>
</reference>
<proteinExistence type="predicted"/>
<sequence>MPFDGYLVSRVSGGCFLSLASGHGSGAADWRELQPHLYIALQLELTLNRAINCVTRNASPSAFESNFDRTRN</sequence>
<dbReference type="Proteomes" id="UP000736787">
    <property type="component" value="Unassembled WGS sequence"/>
</dbReference>
<gene>
    <name evidence="1" type="ORF">PC117_g20483</name>
</gene>